<dbReference type="PANTHER" id="PTHR34219">
    <property type="entry name" value="IRON-REGULATED INNER MEMBRANE PROTEIN-RELATED"/>
    <property type="match status" value="1"/>
</dbReference>
<dbReference type="EMBL" id="QFPW01000006">
    <property type="protein sequence ID" value="PZQ49888.1"/>
    <property type="molecule type" value="Genomic_DNA"/>
</dbReference>
<gene>
    <name evidence="2" type="ORF">DI556_10575</name>
</gene>
<keyword evidence="1" id="KW-0812">Transmembrane</keyword>
<dbReference type="Pfam" id="PF03929">
    <property type="entry name" value="PepSY_TM"/>
    <property type="match status" value="1"/>
</dbReference>
<feature type="transmembrane region" description="Helical" evidence="1">
    <location>
        <begin position="461"/>
        <end position="482"/>
    </location>
</feature>
<accession>A0A2W5NBM4</accession>
<organism evidence="2 3">
    <name type="scientific">Rhodovulum sulfidophilum</name>
    <name type="common">Rhodobacter sulfidophilus</name>
    <dbReference type="NCBI Taxonomy" id="35806"/>
    <lineage>
        <taxon>Bacteria</taxon>
        <taxon>Pseudomonadati</taxon>
        <taxon>Pseudomonadota</taxon>
        <taxon>Alphaproteobacteria</taxon>
        <taxon>Rhodobacterales</taxon>
        <taxon>Paracoccaceae</taxon>
        <taxon>Rhodovulum</taxon>
    </lineage>
</organism>
<sequence length="534" mass="58335">MIPLSQPQLKRMTAIHGWSAIFLGFLLYAVVITGAVAVFAPEIGRWSAGSAREKPALEGEIDPLIRALAAQVDPEFHEDIGIWNGEGRDLFVAFHTHRMNPETDEMSDFGAIFRVDSETGEVLARHDGFIWEEPANYEQSALRSFLVDLHVQLYLPRPWGLILTGVLGLMMMAAVVTGFLMHKHLVRDLFVAERPGNRLVSVRDRHVLASSWSLPFAFVLAFTGSFFSFAGTVGFPMLAYVAFDGDQEAMSEALFEAPVPEDTRPVPTASLDAILADSTARVGGAPADFLGMHHFGRADARVTVWHRPDNGEMLWTANEYDGPRRVFLGALPVFGTAPSVGGTIYGWMRPLHFGDFAGFFSQVIWGALGVAMCFVILSGIRLWLRKKPETPLWLGFGRATQVVGYGLPIGMLASAYAFFVARPALDTFLWTPLGFVVGAAAAIWIGLAVRDIDRLGKAYQRLLAVLCLLLPVARLATGGMTWAEALMRGQMDVLTVDLSLLVAGVVLWLFARRAPAPAAAAPKRAPRASMEPAE</sequence>
<proteinExistence type="predicted"/>
<feature type="transmembrane region" description="Helical" evidence="1">
    <location>
        <begin position="427"/>
        <end position="449"/>
    </location>
</feature>
<comment type="caution">
    <text evidence="2">The sequence shown here is derived from an EMBL/GenBank/DDBJ whole genome shotgun (WGS) entry which is preliminary data.</text>
</comment>
<feature type="transmembrane region" description="Helical" evidence="1">
    <location>
        <begin position="159"/>
        <end position="181"/>
    </location>
</feature>
<evidence type="ECO:0000313" key="3">
    <source>
        <dbReference type="Proteomes" id="UP000249185"/>
    </source>
</evidence>
<feature type="transmembrane region" description="Helical" evidence="1">
    <location>
        <begin position="494"/>
        <end position="511"/>
    </location>
</feature>
<feature type="transmembrane region" description="Helical" evidence="1">
    <location>
        <begin position="216"/>
        <end position="243"/>
    </location>
</feature>
<reference evidence="2 3" key="1">
    <citation type="submission" date="2017-08" db="EMBL/GenBank/DDBJ databases">
        <title>Infants hospitalized years apart are colonized by the same room-sourced microbial strains.</title>
        <authorList>
            <person name="Brooks B."/>
            <person name="Olm M.R."/>
            <person name="Firek B.A."/>
            <person name="Baker R."/>
            <person name="Thomas B.C."/>
            <person name="Morowitz M.J."/>
            <person name="Banfield J.F."/>
        </authorList>
    </citation>
    <scope>NUCLEOTIDE SEQUENCE [LARGE SCALE GENOMIC DNA]</scope>
    <source>
        <strain evidence="2">S2_005_002_R2_34</strain>
    </source>
</reference>
<evidence type="ECO:0000256" key="1">
    <source>
        <dbReference type="SAM" id="Phobius"/>
    </source>
</evidence>
<dbReference type="AlphaFoldDB" id="A0A2W5NBM4"/>
<dbReference type="PANTHER" id="PTHR34219:SF3">
    <property type="entry name" value="BLL7967 PROTEIN"/>
    <property type="match status" value="1"/>
</dbReference>
<dbReference type="InterPro" id="IPR005625">
    <property type="entry name" value="PepSY-ass_TM"/>
</dbReference>
<keyword evidence="1" id="KW-1133">Transmembrane helix</keyword>
<keyword evidence="1" id="KW-0472">Membrane</keyword>
<evidence type="ECO:0000313" key="2">
    <source>
        <dbReference type="EMBL" id="PZQ49888.1"/>
    </source>
</evidence>
<feature type="transmembrane region" description="Helical" evidence="1">
    <location>
        <begin position="402"/>
        <end position="421"/>
    </location>
</feature>
<dbReference type="Proteomes" id="UP000249185">
    <property type="component" value="Unassembled WGS sequence"/>
</dbReference>
<name>A0A2W5NBM4_RHOSU</name>
<feature type="transmembrane region" description="Helical" evidence="1">
    <location>
        <begin position="326"/>
        <end position="347"/>
    </location>
</feature>
<feature type="transmembrane region" description="Helical" evidence="1">
    <location>
        <begin position="20"/>
        <end position="40"/>
    </location>
</feature>
<protein>
    <submittedName>
        <fullName evidence="2">PepSY domain-containing protein</fullName>
    </submittedName>
</protein>
<feature type="transmembrane region" description="Helical" evidence="1">
    <location>
        <begin position="359"/>
        <end position="382"/>
    </location>
</feature>